<keyword evidence="2" id="KW-1185">Reference proteome</keyword>
<protein>
    <submittedName>
        <fullName evidence="1">Uncharacterized protein</fullName>
    </submittedName>
</protein>
<dbReference type="EMBL" id="FQUQ01000003">
    <property type="protein sequence ID" value="SHF86276.1"/>
    <property type="molecule type" value="Genomic_DNA"/>
</dbReference>
<dbReference type="AlphaFoldDB" id="A0A1M5F482"/>
<proteinExistence type="predicted"/>
<dbReference type="Proteomes" id="UP000184287">
    <property type="component" value="Unassembled WGS sequence"/>
</dbReference>
<sequence>MLVSKKLFDAKIGAEIRGYIKGTLTYKEAMVTTIGGSKIQRLISQIAPVDQKGLIRLVCQIKEQVNKLNKVFSCSRKTN</sequence>
<evidence type="ECO:0000313" key="2">
    <source>
        <dbReference type="Proteomes" id="UP000184287"/>
    </source>
</evidence>
<evidence type="ECO:0000313" key="1">
    <source>
        <dbReference type="EMBL" id="SHF86276.1"/>
    </source>
</evidence>
<reference evidence="2" key="1">
    <citation type="submission" date="2016-11" db="EMBL/GenBank/DDBJ databases">
        <authorList>
            <person name="Varghese N."/>
            <person name="Submissions S."/>
        </authorList>
    </citation>
    <scope>NUCLEOTIDE SEQUENCE [LARGE SCALE GENOMIC DNA]</scope>
    <source>
        <strain evidence="2">DSM 16990</strain>
    </source>
</reference>
<gene>
    <name evidence="1" type="ORF">SAMN04488522_103926</name>
</gene>
<organism evidence="1 2">
    <name type="scientific">Pedobacter caeni</name>
    <dbReference type="NCBI Taxonomy" id="288992"/>
    <lineage>
        <taxon>Bacteria</taxon>
        <taxon>Pseudomonadati</taxon>
        <taxon>Bacteroidota</taxon>
        <taxon>Sphingobacteriia</taxon>
        <taxon>Sphingobacteriales</taxon>
        <taxon>Sphingobacteriaceae</taxon>
        <taxon>Pedobacter</taxon>
    </lineage>
</organism>
<name>A0A1M5F482_9SPHI</name>
<accession>A0A1M5F482</accession>